<gene>
    <name evidence="2" type="ORF">QWY14_14725</name>
</gene>
<evidence type="ECO:0000256" key="1">
    <source>
        <dbReference type="SAM" id="Phobius"/>
    </source>
</evidence>
<evidence type="ECO:0008006" key="4">
    <source>
        <dbReference type="Google" id="ProtNLM"/>
    </source>
</evidence>
<comment type="caution">
    <text evidence="2">The sequence shown here is derived from an EMBL/GenBank/DDBJ whole genome shotgun (WGS) entry which is preliminary data.</text>
</comment>
<keyword evidence="1" id="KW-1133">Transmembrane helix</keyword>
<keyword evidence="1" id="KW-0812">Transmembrane</keyword>
<dbReference type="Proteomes" id="UP001172055">
    <property type="component" value="Unassembled WGS sequence"/>
</dbReference>
<evidence type="ECO:0000313" key="3">
    <source>
        <dbReference type="Proteomes" id="UP001172055"/>
    </source>
</evidence>
<organism evidence="2 3">
    <name type="scientific">Planococcus shixiaomingii</name>
    <dbReference type="NCBI Taxonomy" id="3058393"/>
    <lineage>
        <taxon>Bacteria</taxon>
        <taxon>Bacillati</taxon>
        <taxon>Bacillota</taxon>
        <taxon>Bacilli</taxon>
        <taxon>Bacillales</taxon>
        <taxon>Caryophanaceae</taxon>
        <taxon>Planococcus</taxon>
    </lineage>
</organism>
<dbReference type="RefSeq" id="WP_301724610.1">
    <property type="nucleotide sequence ID" value="NZ_JAUJWV010000003.1"/>
</dbReference>
<keyword evidence="3" id="KW-1185">Reference proteome</keyword>
<feature type="transmembrane region" description="Helical" evidence="1">
    <location>
        <begin position="46"/>
        <end position="67"/>
    </location>
</feature>
<accession>A0ABT8N586</accession>
<keyword evidence="1" id="KW-0472">Membrane</keyword>
<sequence>MHDELKQQLDKSIPQHITLTEIKKEKILQEAQKAVVYKRSSQTSKLLPAIVGAAVIGLSVLLSYPYVTENGQFTKGSLQEVTIPDQPYPVLINAEYNNQEDILIYTDAERVYSYSVDAKTETVLTEAEETAKISEVTTEDEWVVWSELAEGSSTLWILNQGSGEIQTIKDIYASDLNIDGSMLSYLEIGVENETPAYKLLNLATLEEPFEHVSSGEGADSSASFEDGVLAIPERVTKDGQTTTTVFVYNAKQQSKIGEFTFPYEAAFNVTLSDGKIFARLADVNQSYSVLAYIDVKSGKLVEIETPEFWEYAVYENYVALSIPEGNSNTVKLYEIEGKIVKELPALSVIEERLVKPRFTEDGKLLVNGEGERFSMYLQNPKDID</sequence>
<dbReference type="SUPFAM" id="SSF69304">
    <property type="entry name" value="Tricorn protease N-terminal domain"/>
    <property type="match status" value="1"/>
</dbReference>
<reference evidence="2 3" key="1">
    <citation type="submission" date="2023-06" db="EMBL/GenBank/DDBJ databases">
        <title>Novel species in genus Planococcus.</title>
        <authorList>
            <person name="Ning S."/>
        </authorList>
    </citation>
    <scope>NUCLEOTIDE SEQUENCE [LARGE SCALE GENOMIC DNA]</scope>
    <source>
        <strain evidence="2 3">N028</strain>
    </source>
</reference>
<evidence type="ECO:0000313" key="2">
    <source>
        <dbReference type="EMBL" id="MDN7243055.1"/>
    </source>
</evidence>
<name>A0ABT8N586_9BACL</name>
<protein>
    <recommendedName>
        <fullName evidence="4">DUF4179 domain-containing protein</fullName>
    </recommendedName>
</protein>
<proteinExistence type="predicted"/>
<dbReference type="EMBL" id="JAUJWV010000003">
    <property type="protein sequence ID" value="MDN7243055.1"/>
    <property type="molecule type" value="Genomic_DNA"/>
</dbReference>